<dbReference type="Gene3D" id="2.60.40.790">
    <property type="match status" value="1"/>
</dbReference>
<dbReference type="AlphaFoldDB" id="A0A061F1J0"/>
<feature type="region of interest" description="Disordered" evidence="6">
    <location>
        <begin position="98"/>
        <end position="158"/>
    </location>
</feature>
<dbReference type="EMBL" id="CM001883">
    <property type="protein sequence ID" value="EOY10552.1"/>
    <property type="molecule type" value="Genomic_DNA"/>
</dbReference>
<dbReference type="InterPro" id="IPR008978">
    <property type="entry name" value="HSP20-like_chaperone"/>
</dbReference>
<dbReference type="PROSITE" id="PS01031">
    <property type="entry name" value="SHSP"/>
    <property type="match status" value="1"/>
</dbReference>
<organism evidence="9 10">
    <name type="scientific">Theobroma cacao</name>
    <name type="common">Cacao</name>
    <name type="synonym">Cocoa</name>
    <dbReference type="NCBI Taxonomy" id="3641"/>
    <lineage>
        <taxon>Eukaryota</taxon>
        <taxon>Viridiplantae</taxon>
        <taxon>Streptophyta</taxon>
        <taxon>Embryophyta</taxon>
        <taxon>Tracheophyta</taxon>
        <taxon>Spermatophyta</taxon>
        <taxon>Magnoliopsida</taxon>
        <taxon>eudicotyledons</taxon>
        <taxon>Gunneridae</taxon>
        <taxon>Pentapetalae</taxon>
        <taxon>rosids</taxon>
        <taxon>malvids</taxon>
        <taxon>Malvales</taxon>
        <taxon>Malvaceae</taxon>
        <taxon>Byttnerioideae</taxon>
        <taxon>Theobroma</taxon>
    </lineage>
</organism>
<keyword evidence="7" id="KW-0472">Membrane</keyword>
<evidence type="ECO:0000256" key="7">
    <source>
        <dbReference type="SAM" id="Phobius"/>
    </source>
</evidence>
<protein>
    <submittedName>
        <fullName evidence="9">HSP20-like chaperones superfamily protein, putative</fullName>
    </submittedName>
</protein>
<dbReference type="GO" id="GO:0005886">
    <property type="term" value="C:plasma membrane"/>
    <property type="evidence" value="ECO:0007669"/>
    <property type="project" value="UniProtKB-SubCell"/>
</dbReference>
<dbReference type="GO" id="GO:0006952">
    <property type="term" value="P:defense response"/>
    <property type="evidence" value="ECO:0007669"/>
    <property type="project" value="UniProtKB-KW"/>
</dbReference>
<feature type="compositionally biased region" description="Polar residues" evidence="6">
    <location>
        <begin position="98"/>
        <end position="111"/>
    </location>
</feature>
<name>A0A061F1J0_THECC</name>
<comment type="subcellular location">
    <subcellularLocation>
        <location evidence="1">Cell membrane</location>
        <topology evidence="1">Single-pass membrane protein</topology>
    </subcellularLocation>
</comment>
<dbReference type="HOGENOM" id="CLU_112221_0_0_1"/>
<evidence type="ECO:0000259" key="8">
    <source>
        <dbReference type="PROSITE" id="PS01031"/>
    </source>
</evidence>
<dbReference type="SUPFAM" id="SSF49764">
    <property type="entry name" value="HSP20-like chaperones"/>
    <property type="match status" value="1"/>
</dbReference>
<evidence type="ECO:0000256" key="6">
    <source>
        <dbReference type="SAM" id="MobiDB-lite"/>
    </source>
</evidence>
<dbReference type="Proteomes" id="UP000026915">
    <property type="component" value="Chromosome 5"/>
</dbReference>
<keyword evidence="10" id="KW-1185">Reference proteome</keyword>
<evidence type="ECO:0000256" key="2">
    <source>
        <dbReference type="ARBA" id="ARBA00022475"/>
    </source>
</evidence>
<dbReference type="CDD" id="cd06464">
    <property type="entry name" value="ACD_sHsps-like"/>
    <property type="match status" value="1"/>
</dbReference>
<dbReference type="InterPro" id="IPR002068">
    <property type="entry name" value="A-crystallin/Hsp20_dom"/>
</dbReference>
<comment type="similarity">
    <text evidence="4 5">Belongs to the small heat shock protein (HSP20) family.</text>
</comment>
<gene>
    <name evidence="9" type="ORF">TCM_025887</name>
</gene>
<feature type="compositionally biased region" description="Basic and acidic residues" evidence="6">
    <location>
        <begin position="114"/>
        <end position="124"/>
    </location>
</feature>
<keyword evidence="3" id="KW-0611">Plant defense</keyword>
<keyword evidence="2" id="KW-1003">Cell membrane</keyword>
<sequence>MVRSYQDFQPDCEYRQGETQDIIELKLKDFRKEQLKVTFGTNRTLTICGERPLEGTRWIRFRKEFTPPKDCNANEIRARLSSGILYVTIPKKIVQQVPQQDQARPVQQASAIQHEGKLEQESSRSTEAAETFTAKESGPGDVTTPTENATSHRAGPKSFIPRLKMGRKTVMKVAASVTVLSLLFIILLFMFKYYAPMVNIVN</sequence>
<dbReference type="Gramene" id="EOY10552">
    <property type="protein sequence ID" value="EOY10552"/>
    <property type="gene ID" value="TCM_025887"/>
</dbReference>
<evidence type="ECO:0000256" key="4">
    <source>
        <dbReference type="PROSITE-ProRule" id="PRU00285"/>
    </source>
</evidence>
<reference evidence="9 10" key="1">
    <citation type="journal article" date="2013" name="Genome Biol.">
        <title>The genome sequence of the most widely cultivated cacao type and its use to identify candidate genes regulating pod color.</title>
        <authorList>
            <person name="Motamayor J.C."/>
            <person name="Mockaitis K."/>
            <person name="Schmutz J."/>
            <person name="Haiminen N."/>
            <person name="Iii D.L."/>
            <person name="Cornejo O."/>
            <person name="Findley S.D."/>
            <person name="Zheng P."/>
            <person name="Utro F."/>
            <person name="Royaert S."/>
            <person name="Saski C."/>
            <person name="Jenkins J."/>
            <person name="Podicheti R."/>
            <person name="Zhao M."/>
            <person name="Scheffler B.E."/>
            <person name="Stack J.C."/>
            <person name="Feltus F.A."/>
            <person name="Mustiga G.M."/>
            <person name="Amores F."/>
            <person name="Phillips W."/>
            <person name="Marelli J.P."/>
            <person name="May G.D."/>
            <person name="Shapiro H."/>
            <person name="Ma J."/>
            <person name="Bustamante C.D."/>
            <person name="Schnell R.J."/>
            <person name="Main D."/>
            <person name="Gilbert D."/>
            <person name="Parida L."/>
            <person name="Kuhn D.N."/>
        </authorList>
    </citation>
    <scope>NUCLEOTIDE SEQUENCE [LARGE SCALE GENOMIC DNA]</scope>
    <source>
        <strain evidence="10">cv. Matina 1-6</strain>
    </source>
</reference>
<dbReference type="OMA" id="CKWRIEE"/>
<dbReference type="InParanoid" id="A0A061F1J0"/>
<proteinExistence type="inferred from homology"/>
<feature type="transmembrane region" description="Helical" evidence="7">
    <location>
        <begin position="173"/>
        <end position="195"/>
    </location>
</feature>
<dbReference type="PANTHER" id="PTHR43670:SF118">
    <property type="entry name" value="HSP20_ALPHA CRYSTALLIN FAMILY PROTEIN"/>
    <property type="match status" value="1"/>
</dbReference>
<evidence type="ECO:0000256" key="5">
    <source>
        <dbReference type="RuleBase" id="RU003616"/>
    </source>
</evidence>
<dbReference type="Pfam" id="PF00011">
    <property type="entry name" value="HSP20"/>
    <property type="match status" value="1"/>
</dbReference>
<evidence type="ECO:0000256" key="3">
    <source>
        <dbReference type="ARBA" id="ARBA00022821"/>
    </source>
</evidence>
<evidence type="ECO:0000313" key="9">
    <source>
        <dbReference type="EMBL" id="EOY10552.1"/>
    </source>
</evidence>
<dbReference type="PANTHER" id="PTHR43670">
    <property type="entry name" value="HEAT SHOCK PROTEIN 26"/>
    <property type="match status" value="1"/>
</dbReference>
<accession>A0A061F1J0</accession>
<feature type="domain" description="SHSP" evidence="8">
    <location>
        <begin position="3"/>
        <end position="109"/>
    </location>
</feature>
<dbReference type="eggNOG" id="KOG0710">
    <property type="taxonomic scope" value="Eukaryota"/>
</dbReference>
<keyword evidence="7" id="KW-0812">Transmembrane</keyword>
<dbReference type="STRING" id="3641.A0A061F1J0"/>
<dbReference type="GO" id="GO:0034605">
    <property type="term" value="P:cellular response to heat"/>
    <property type="evidence" value="ECO:0000318"/>
    <property type="project" value="GO_Central"/>
</dbReference>
<evidence type="ECO:0000313" key="10">
    <source>
        <dbReference type="Proteomes" id="UP000026915"/>
    </source>
</evidence>
<evidence type="ECO:0000256" key="1">
    <source>
        <dbReference type="ARBA" id="ARBA00004162"/>
    </source>
</evidence>
<keyword evidence="7" id="KW-1133">Transmembrane helix</keyword>